<feature type="signal peptide" evidence="1">
    <location>
        <begin position="1"/>
        <end position="33"/>
    </location>
</feature>
<keyword evidence="1" id="KW-0732">Signal</keyword>
<organism evidence="3 4">
    <name type="scientific">Caproicibacterium amylolyticum</name>
    <dbReference type="NCBI Taxonomy" id="2766537"/>
    <lineage>
        <taxon>Bacteria</taxon>
        <taxon>Bacillati</taxon>
        <taxon>Bacillota</taxon>
        <taxon>Clostridia</taxon>
        <taxon>Eubacteriales</taxon>
        <taxon>Oscillospiraceae</taxon>
        <taxon>Caproicibacterium</taxon>
    </lineage>
</organism>
<name>A0A7G9WFL0_9FIRM</name>
<dbReference type="Pfam" id="PF13472">
    <property type="entry name" value="Lipase_GDSL_2"/>
    <property type="match status" value="1"/>
</dbReference>
<keyword evidence="4" id="KW-1185">Reference proteome</keyword>
<evidence type="ECO:0000256" key="1">
    <source>
        <dbReference type="SAM" id="SignalP"/>
    </source>
</evidence>
<dbReference type="InterPro" id="IPR013830">
    <property type="entry name" value="SGNH_hydro"/>
</dbReference>
<evidence type="ECO:0000313" key="4">
    <source>
        <dbReference type="Proteomes" id="UP000516046"/>
    </source>
</evidence>
<dbReference type="Gene3D" id="3.40.50.1110">
    <property type="entry name" value="SGNH hydrolase"/>
    <property type="match status" value="1"/>
</dbReference>
<dbReference type="EMBL" id="CP060696">
    <property type="protein sequence ID" value="QNO17472.1"/>
    <property type="molecule type" value="Genomic_DNA"/>
</dbReference>
<dbReference type="RefSeq" id="WP_212506542.1">
    <property type="nucleotide sequence ID" value="NZ_CP060696.1"/>
</dbReference>
<sequence>MKQGSLFGKRKHKCCQKAAVLLLTGVLALGMTACGGKEVSGSEVSSAAEVSSSSAVTSASSAAQSNQPVSSAAVSSETAASSAVTAHKAASPKAAKSKTAVKAGAADFSDAAMVGNSCVEGLNMQGLLPKMDFYSRVGLTVNTVFTKPMRGGSVPIMQALAQKQYKRIYFQFGENELGWNGTQPFYSAYAKVLDAVQKEQPGAKLYIQSILPVSAAVSEKNEEDTNNQRINEYNAVLQKLAKAKNAVYLDVASALKDESGCLPDEAAEDGVHLNQKYCKVWVQYLSNH</sequence>
<dbReference type="KEGG" id="caml:H6X83_11080"/>
<gene>
    <name evidence="3" type="ORF">H6X83_11080</name>
</gene>
<dbReference type="SUPFAM" id="SSF52266">
    <property type="entry name" value="SGNH hydrolase"/>
    <property type="match status" value="1"/>
</dbReference>
<accession>A0A7G9WFL0</accession>
<dbReference type="Proteomes" id="UP000516046">
    <property type="component" value="Chromosome"/>
</dbReference>
<feature type="domain" description="SGNH hydrolase-type esterase" evidence="2">
    <location>
        <begin position="155"/>
        <end position="276"/>
    </location>
</feature>
<feature type="chain" id="PRO_5039292366" description="SGNH hydrolase-type esterase domain-containing protein" evidence="1">
    <location>
        <begin position="34"/>
        <end position="288"/>
    </location>
</feature>
<dbReference type="AlphaFoldDB" id="A0A7G9WFL0"/>
<dbReference type="InterPro" id="IPR036514">
    <property type="entry name" value="SGNH_hydro_sf"/>
</dbReference>
<reference evidence="3 4" key="1">
    <citation type="submission" date="2020-08" db="EMBL/GenBank/DDBJ databases">
        <authorList>
            <person name="Ren C."/>
            <person name="Gu Y."/>
            <person name="Xu Y."/>
        </authorList>
    </citation>
    <scope>NUCLEOTIDE SEQUENCE [LARGE SCALE GENOMIC DNA]</scope>
    <source>
        <strain evidence="3 4">LBM18003</strain>
    </source>
</reference>
<dbReference type="PROSITE" id="PS51257">
    <property type="entry name" value="PROKAR_LIPOPROTEIN"/>
    <property type="match status" value="1"/>
</dbReference>
<protein>
    <recommendedName>
        <fullName evidence="2">SGNH hydrolase-type esterase domain-containing protein</fullName>
    </recommendedName>
</protein>
<proteinExistence type="predicted"/>
<evidence type="ECO:0000259" key="2">
    <source>
        <dbReference type="Pfam" id="PF13472"/>
    </source>
</evidence>
<evidence type="ECO:0000313" key="3">
    <source>
        <dbReference type="EMBL" id="QNO17472.1"/>
    </source>
</evidence>